<evidence type="ECO:0000313" key="9">
    <source>
        <dbReference type="EMBL" id="CUG88040.1"/>
    </source>
</evidence>
<keyword evidence="2" id="KW-1003">Cell membrane</keyword>
<feature type="transmembrane region" description="Helical" evidence="7">
    <location>
        <begin position="626"/>
        <end position="655"/>
    </location>
</feature>
<evidence type="ECO:0000256" key="7">
    <source>
        <dbReference type="SAM" id="Phobius"/>
    </source>
</evidence>
<evidence type="ECO:0000256" key="5">
    <source>
        <dbReference type="ARBA" id="ARBA00023136"/>
    </source>
</evidence>
<dbReference type="EMBL" id="CYKH01001612">
    <property type="protein sequence ID" value="CUG88040.1"/>
    <property type="molecule type" value="Genomic_DNA"/>
</dbReference>
<dbReference type="Pfam" id="PF02687">
    <property type="entry name" value="FtsX"/>
    <property type="match status" value="2"/>
</dbReference>
<feature type="region of interest" description="Disordered" evidence="6">
    <location>
        <begin position="141"/>
        <end position="166"/>
    </location>
</feature>
<feature type="transmembrane region" description="Helical" evidence="7">
    <location>
        <begin position="582"/>
        <end position="605"/>
    </location>
</feature>
<accession>A0A0S4JD81</accession>
<protein>
    <submittedName>
        <fullName evidence="9">Permease-like protein, putative</fullName>
    </submittedName>
</protein>
<feature type="region of interest" description="Disordered" evidence="6">
    <location>
        <begin position="1"/>
        <end position="40"/>
    </location>
</feature>
<proteinExistence type="predicted"/>
<feature type="transmembrane region" description="Helical" evidence="7">
    <location>
        <begin position="1160"/>
        <end position="1184"/>
    </location>
</feature>
<feature type="domain" description="ABC3 transporter permease C-terminal" evidence="8">
    <location>
        <begin position="587"/>
        <end position="704"/>
    </location>
</feature>
<sequence>MQVAADNVDSFEMDMVPVGTPLQPQPANNNNRNSRGTRHGSASGIVIRSIQVGSSQHHLHEASPTAPFATGLTEGSSNPGSNTGAGPQQHQRRGRNNTNDLLGDNDDAAVAGGGSPLLWRSDVSADNYMPDGALLGNSMRSRRHSSFASSHDHKASKQSAPEMEPPATFRTRFQETLNSISVNLQLSAYYTRTDIKRRPRNCAMGFVAVFLVVFFTMIVLTSITKTSYLLLRFAELSVGEMDAVVYSNNGVPVVNYTAVRDRFEQNASSTVSGSSPRWIARGVLRSWSKVTKAPTGNTTAYDEIPSLAVNIMVVDAEHEPVIGLGRNWPYRQIGYGEAQVTDTALDFLGIRSNIGDRSNLVIQLGDLLSQQSIAFPSNVTLPPTTVNVTTSAAQQLIDALQALAANTTLVINGTTVGNVTEVTVAGVTVNISNFLNPTLDFNIADGITEPFGKYPTALGNVMLMDYHLLPQLLSDQSCASGSTVFTTDGGATQFPPSPTQFAGVQDIISNFDMTSYALLVVAMFKDRFNTYYKGTVPLGNDMIHNSNEMLLALDYRFAGDIIYPVAVVMEGFQSFTSIITSVFAATVIIILVLSAILVYSLLGMNSEERQFELAMIRAQGMTRTQLFYIMSGEMVAFVIPGVICGVGLAIAANAVLEKVLSNFVKTPYEPLRIPAVAYAISIIAGFLMPVVSNWTPVMESMRASLRDALDINRQKWSETQVSMMKLEDLGLELWQSLLGLFLAVAGFMVYYLLPMSFLYNNLLMFFLIMNIILLIMLFGLCLIVFSLQGVTSQIWLWLLVWGSDVRLKTLISKNMEAHTTKNQRAFVMFILAIASVIFGGIAFQYLADALTQTLQIASGADLLITSTSFDVPLNKTGLDAYLNSTQAAAYVASWSYVTFALDDYPQVISAARTGIQNILGSTRTMPLVAVTENYLETVFPEFVAFDSFAPGHSFSQTSTGVVDVVRNLYTDPLSDIQGQAEILYTGFPNNVTAPDALEKVKTVLPILVASGVKASMGLDTNSLAAVGFTYLLANGLSQSTEFLVQPRALLNRLSGFPGISPRRFGLSAGAAIMSVDSFKLLVLANETDFFGVVATSSTQLSTDYVAEIRYEKLLVRVKSGISSRDRTFFLNSLQSYLNAYYSSSTDVAQVVETVNQVANLLFAFFYFSAAICVLLASFMTWMVFVSNVTQNAWSFGVLRSLGFTKAQVLRAVVYEALVLVMSSFTLGLPIGIFVGFTLGLQMSSFLNLPFTFIMPYPVLLVLFGISIVATVLGSAIPMRSLNKLQVAIVVKKYN</sequence>
<dbReference type="VEuPathDB" id="TriTrypDB:BSAL_13390"/>
<evidence type="ECO:0000256" key="3">
    <source>
        <dbReference type="ARBA" id="ARBA00022692"/>
    </source>
</evidence>
<feature type="compositionally biased region" description="Polar residues" evidence="6">
    <location>
        <begin position="73"/>
        <end position="89"/>
    </location>
</feature>
<organism evidence="9 10">
    <name type="scientific">Bodo saltans</name>
    <name type="common">Flagellated protozoan</name>
    <dbReference type="NCBI Taxonomy" id="75058"/>
    <lineage>
        <taxon>Eukaryota</taxon>
        <taxon>Discoba</taxon>
        <taxon>Euglenozoa</taxon>
        <taxon>Kinetoplastea</taxon>
        <taxon>Metakinetoplastina</taxon>
        <taxon>Eubodonida</taxon>
        <taxon>Bodonidae</taxon>
        <taxon>Bodo</taxon>
    </lineage>
</organism>
<keyword evidence="3 7" id="KW-0812">Transmembrane</keyword>
<dbReference type="PANTHER" id="PTHR32522">
    <property type="match status" value="1"/>
</dbReference>
<feature type="transmembrane region" description="Helical" evidence="7">
    <location>
        <begin position="825"/>
        <end position="847"/>
    </location>
</feature>
<feature type="transmembrane region" description="Helical" evidence="7">
    <location>
        <begin position="675"/>
        <end position="696"/>
    </location>
</feature>
<evidence type="ECO:0000259" key="8">
    <source>
        <dbReference type="Pfam" id="PF02687"/>
    </source>
</evidence>
<feature type="transmembrane region" description="Helical" evidence="7">
    <location>
        <begin position="202"/>
        <end position="223"/>
    </location>
</feature>
<feature type="compositionally biased region" description="Polar residues" evidence="6">
    <location>
        <begin position="25"/>
        <end position="34"/>
    </location>
</feature>
<dbReference type="OrthoDB" id="312032at2759"/>
<name>A0A0S4JD81_BODSA</name>
<feature type="transmembrane region" description="Helical" evidence="7">
    <location>
        <begin position="733"/>
        <end position="753"/>
    </location>
</feature>
<evidence type="ECO:0000256" key="1">
    <source>
        <dbReference type="ARBA" id="ARBA00004651"/>
    </source>
</evidence>
<dbReference type="GO" id="GO:0005886">
    <property type="term" value="C:plasma membrane"/>
    <property type="evidence" value="ECO:0007669"/>
    <property type="project" value="UniProtKB-SubCell"/>
</dbReference>
<feature type="transmembrane region" description="Helical" evidence="7">
    <location>
        <begin position="1256"/>
        <end position="1276"/>
    </location>
</feature>
<evidence type="ECO:0000256" key="4">
    <source>
        <dbReference type="ARBA" id="ARBA00022989"/>
    </source>
</evidence>
<keyword evidence="5 7" id="KW-0472">Membrane</keyword>
<keyword evidence="4 7" id="KW-1133">Transmembrane helix</keyword>
<comment type="subcellular location">
    <subcellularLocation>
        <location evidence="1">Cell membrane</location>
        <topology evidence="1">Multi-pass membrane protein</topology>
    </subcellularLocation>
</comment>
<feature type="region of interest" description="Disordered" evidence="6">
    <location>
        <begin position="53"/>
        <end position="109"/>
    </location>
</feature>
<evidence type="ECO:0000256" key="6">
    <source>
        <dbReference type="SAM" id="MobiDB-lite"/>
    </source>
</evidence>
<gene>
    <name evidence="9" type="ORF">BSAL_13390</name>
</gene>
<dbReference type="PANTHER" id="PTHR32522:SF5">
    <property type="entry name" value="ABC3 TRANSPORTER PERMEASE PROTEIN DOMAIN-CONTAINING PROTEIN"/>
    <property type="match status" value="1"/>
</dbReference>
<feature type="transmembrane region" description="Helical" evidence="7">
    <location>
        <begin position="1212"/>
        <end position="1236"/>
    </location>
</feature>
<evidence type="ECO:0000313" key="10">
    <source>
        <dbReference type="Proteomes" id="UP000051952"/>
    </source>
</evidence>
<evidence type="ECO:0000256" key="2">
    <source>
        <dbReference type="ARBA" id="ARBA00022475"/>
    </source>
</evidence>
<dbReference type="Proteomes" id="UP000051952">
    <property type="component" value="Unassembled WGS sequence"/>
</dbReference>
<reference evidence="10" key="1">
    <citation type="submission" date="2015-09" db="EMBL/GenBank/DDBJ databases">
        <authorList>
            <consortium name="Pathogen Informatics"/>
        </authorList>
    </citation>
    <scope>NUCLEOTIDE SEQUENCE [LARGE SCALE GENOMIC DNA]</scope>
    <source>
        <strain evidence="10">Lake Konstanz</strain>
    </source>
</reference>
<feature type="transmembrane region" description="Helical" evidence="7">
    <location>
        <begin position="765"/>
        <end position="787"/>
    </location>
</feature>
<dbReference type="InterPro" id="IPR003838">
    <property type="entry name" value="ABC3_permease_C"/>
</dbReference>
<dbReference type="OMA" id="VYYLMPL"/>
<feature type="domain" description="ABC3 transporter permease C-terminal" evidence="8">
    <location>
        <begin position="1167"/>
        <end position="1285"/>
    </location>
</feature>
<keyword evidence="10" id="KW-1185">Reference proteome</keyword>